<name>A0A845UWV8_9GAMM</name>
<dbReference type="Gene3D" id="3.90.550.10">
    <property type="entry name" value="Spore Coat Polysaccharide Biosynthesis Protein SpsA, Chain A"/>
    <property type="match status" value="1"/>
</dbReference>
<evidence type="ECO:0000313" key="6">
    <source>
        <dbReference type="Proteomes" id="UP000484885"/>
    </source>
</evidence>
<dbReference type="GO" id="GO:0016757">
    <property type="term" value="F:glycosyltransferase activity"/>
    <property type="evidence" value="ECO:0007669"/>
    <property type="project" value="UniProtKB-KW"/>
</dbReference>
<dbReference type="InterPro" id="IPR050834">
    <property type="entry name" value="Glycosyltransf_2"/>
</dbReference>
<evidence type="ECO:0000259" key="4">
    <source>
        <dbReference type="Pfam" id="PF00535"/>
    </source>
</evidence>
<proteinExistence type="inferred from homology"/>
<dbReference type="SUPFAM" id="SSF53448">
    <property type="entry name" value="Nucleotide-diphospho-sugar transferases"/>
    <property type="match status" value="1"/>
</dbReference>
<evidence type="ECO:0000313" key="5">
    <source>
        <dbReference type="EMBL" id="NDY95128.1"/>
    </source>
</evidence>
<comment type="similarity">
    <text evidence="1">Belongs to the glycosyltransferase 2 family.</text>
</comment>
<gene>
    <name evidence="5" type="ORF">G3I74_05240</name>
</gene>
<protein>
    <submittedName>
        <fullName evidence="5">Glycosyltransferase</fullName>
    </submittedName>
</protein>
<reference evidence="5 6" key="1">
    <citation type="submission" date="2020-02" db="EMBL/GenBank/DDBJ databases">
        <authorList>
            <person name="Zhang X.-Y."/>
        </authorList>
    </citation>
    <scope>NUCLEOTIDE SEQUENCE [LARGE SCALE GENOMIC DNA]</scope>
    <source>
        <strain evidence="5 6">C33</strain>
    </source>
</reference>
<accession>A0A845UWV8</accession>
<organism evidence="5 6">
    <name type="scientific">Wenzhouxiangella limi</name>
    <dbReference type="NCBI Taxonomy" id="2707351"/>
    <lineage>
        <taxon>Bacteria</taxon>
        <taxon>Pseudomonadati</taxon>
        <taxon>Pseudomonadota</taxon>
        <taxon>Gammaproteobacteria</taxon>
        <taxon>Chromatiales</taxon>
        <taxon>Wenzhouxiangellaceae</taxon>
        <taxon>Wenzhouxiangella</taxon>
    </lineage>
</organism>
<dbReference type="RefSeq" id="WP_164210530.1">
    <property type="nucleotide sequence ID" value="NZ_JAAGSC010000037.1"/>
</dbReference>
<dbReference type="InterPro" id="IPR001173">
    <property type="entry name" value="Glyco_trans_2-like"/>
</dbReference>
<keyword evidence="6" id="KW-1185">Reference proteome</keyword>
<dbReference type="PANTHER" id="PTHR43685:SF5">
    <property type="entry name" value="GLYCOSYLTRANSFERASE EPSE-RELATED"/>
    <property type="match status" value="1"/>
</dbReference>
<dbReference type="Pfam" id="PF00535">
    <property type="entry name" value="Glycos_transf_2"/>
    <property type="match status" value="1"/>
</dbReference>
<evidence type="ECO:0000256" key="1">
    <source>
        <dbReference type="ARBA" id="ARBA00006739"/>
    </source>
</evidence>
<dbReference type="AlphaFoldDB" id="A0A845UWV8"/>
<comment type="caution">
    <text evidence="5">The sequence shown here is derived from an EMBL/GenBank/DDBJ whole genome shotgun (WGS) entry which is preliminary data.</text>
</comment>
<keyword evidence="3 5" id="KW-0808">Transferase</keyword>
<feature type="domain" description="Glycosyltransferase 2-like" evidence="4">
    <location>
        <begin position="8"/>
        <end position="119"/>
    </location>
</feature>
<evidence type="ECO:0000256" key="3">
    <source>
        <dbReference type="ARBA" id="ARBA00022679"/>
    </source>
</evidence>
<sequence length="359" mass="40598">MRQTPKVTVFIPVFNREDYVCTAINSVLAQQYTDFEILIVDDGSSDRTVERIAAYSDPRVRLECNPSNLGIPATRNRGLELARGDYIALLDSDDYAYPDRLGRQVEFLDCHPDIVQVGSGCTLMDAEGRRLPRVRRHPLKPEAVDAHLLFHCALINRTIMARTDVLRDFGYDEAFPRCQDYHLHLRLARGHRMANLPHLLVCGREHAGRITKNTTGLGRDRKMAIQSEGLADLGIDYSEHDLAWHYQLTQKRDPAIVNAAEYLDWAEAWLNRLASANRQVGRYDQRVFKRVLGAMWAVACWNFRGQPGARFPARLLSSRLSRAVPGNLNPALLAAFARQRPRPPRLDASLPGCGQSSEM</sequence>
<keyword evidence="2" id="KW-0328">Glycosyltransferase</keyword>
<evidence type="ECO:0000256" key="2">
    <source>
        <dbReference type="ARBA" id="ARBA00022676"/>
    </source>
</evidence>
<dbReference type="PANTHER" id="PTHR43685">
    <property type="entry name" value="GLYCOSYLTRANSFERASE"/>
    <property type="match status" value="1"/>
</dbReference>
<dbReference type="Proteomes" id="UP000484885">
    <property type="component" value="Unassembled WGS sequence"/>
</dbReference>
<dbReference type="EMBL" id="JAAGSC010000037">
    <property type="protein sequence ID" value="NDY95128.1"/>
    <property type="molecule type" value="Genomic_DNA"/>
</dbReference>
<dbReference type="InterPro" id="IPR029044">
    <property type="entry name" value="Nucleotide-diphossugar_trans"/>
</dbReference>